<organism evidence="1 2">
    <name type="scientific">Nibribacter koreensis</name>
    <dbReference type="NCBI Taxonomy" id="1084519"/>
    <lineage>
        <taxon>Bacteria</taxon>
        <taxon>Pseudomonadati</taxon>
        <taxon>Bacteroidota</taxon>
        <taxon>Cytophagia</taxon>
        <taxon>Cytophagales</taxon>
        <taxon>Hymenobacteraceae</taxon>
        <taxon>Nibribacter</taxon>
    </lineage>
</organism>
<name>A0ABP8FPR0_9BACT</name>
<evidence type="ECO:0000313" key="2">
    <source>
        <dbReference type="Proteomes" id="UP001501844"/>
    </source>
</evidence>
<dbReference type="Proteomes" id="UP001501844">
    <property type="component" value="Unassembled WGS sequence"/>
</dbReference>
<protein>
    <submittedName>
        <fullName evidence="1">Uncharacterized protein</fullName>
    </submittedName>
</protein>
<sequence>MLEGLLLASRGPAKPDKTKKMMVFLRGNGLRPQQDIWKRVINYPVNVLNIRAKAYFRNSQERKDMQVKEFVELPLVEQIKQVQDQGRYLHSRLKGWCHISLYAMGSFYAEVWLLEHCGSIALVRTFTAQKQLDPYLQTTCMENVLKQLTSSE</sequence>
<keyword evidence="2" id="KW-1185">Reference proteome</keyword>
<reference evidence="2" key="1">
    <citation type="journal article" date="2019" name="Int. J. Syst. Evol. Microbiol.">
        <title>The Global Catalogue of Microorganisms (GCM) 10K type strain sequencing project: providing services to taxonomists for standard genome sequencing and annotation.</title>
        <authorList>
            <consortium name="The Broad Institute Genomics Platform"/>
            <consortium name="The Broad Institute Genome Sequencing Center for Infectious Disease"/>
            <person name="Wu L."/>
            <person name="Ma J."/>
        </authorList>
    </citation>
    <scope>NUCLEOTIDE SEQUENCE [LARGE SCALE GENOMIC DNA]</scope>
    <source>
        <strain evidence="2">JCM 17917</strain>
    </source>
</reference>
<dbReference type="RefSeq" id="WP_345166651.1">
    <property type="nucleotide sequence ID" value="NZ_BAABGX010000002.1"/>
</dbReference>
<proteinExistence type="predicted"/>
<comment type="caution">
    <text evidence="1">The sequence shown here is derived from an EMBL/GenBank/DDBJ whole genome shotgun (WGS) entry which is preliminary data.</text>
</comment>
<gene>
    <name evidence="1" type="ORF">GCM10023183_25190</name>
</gene>
<evidence type="ECO:0000313" key="1">
    <source>
        <dbReference type="EMBL" id="GAA4308529.1"/>
    </source>
</evidence>
<dbReference type="EMBL" id="BAABGX010000002">
    <property type="protein sequence ID" value="GAA4308529.1"/>
    <property type="molecule type" value="Genomic_DNA"/>
</dbReference>
<accession>A0ABP8FPR0</accession>